<sequence>MAGERSRRPPRKYVIASLVVASALVGGAAVVSVSGDDGKGRERHVDGLPQKTDTVKRQDLSSRTQVDGTLGYSKERKLNAGAQGTVTWLPDNGAVVKQNEALYEADGAKVRLLYGERPMYRKLKAGDKGPDVRQLKQNLRDLGYGAGLTVDEEFTSGTAEALKRWQKSHGLKQTGETGPEQISFAPGPVRVKKKEAAVGDQVAPGKPVLTVTGAEREVQVELDVSDASLAEPGTRVEVTLPGGDKVKGNVASVDRSAGPDGDDKGPGGGQDKSAKVTARVTFADPSEVKGIDQAPVTVELKGETHENVLTVPVNALLALPAGGFGVQVVEDGKAREVPVRLGLFGQGRVEVSGISGSGLQEGMKVGVPTS</sequence>
<dbReference type="InterPro" id="IPR036366">
    <property type="entry name" value="PGBDSf"/>
</dbReference>
<dbReference type="PANTHER" id="PTHR32347">
    <property type="entry name" value="EFFLUX SYSTEM COMPONENT YKNX-RELATED"/>
    <property type="match status" value="1"/>
</dbReference>
<protein>
    <submittedName>
        <fullName evidence="5">Peptidoglycan-binding protein</fullName>
    </submittedName>
</protein>
<name>A0A7Y7AZT2_STRMO</name>
<dbReference type="GO" id="GO:0030313">
    <property type="term" value="C:cell envelope"/>
    <property type="evidence" value="ECO:0007669"/>
    <property type="project" value="UniProtKB-SubCell"/>
</dbReference>
<dbReference type="InterPro" id="IPR050465">
    <property type="entry name" value="UPF0194_transport"/>
</dbReference>
<comment type="caution">
    <text evidence="5">The sequence shown here is derived from an EMBL/GenBank/DDBJ whole genome shotgun (WGS) entry which is preliminary data.</text>
</comment>
<feature type="domain" description="Peptidoglycan binding-like" evidence="4">
    <location>
        <begin position="129"/>
        <end position="181"/>
    </location>
</feature>
<comment type="subcellular location">
    <subcellularLocation>
        <location evidence="1">Cell envelope</location>
    </subcellularLocation>
</comment>
<keyword evidence="6" id="KW-1185">Reference proteome</keyword>
<evidence type="ECO:0000256" key="1">
    <source>
        <dbReference type="ARBA" id="ARBA00004196"/>
    </source>
</evidence>
<organism evidence="5 6">
    <name type="scientific">Streptomyces morookaense</name>
    <name type="common">Streptoverticillium morookaense</name>
    <dbReference type="NCBI Taxonomy" id="1970"/>
    <lineage>
        <taxon>Bacteria</taxon>
        <taxon>Bacillati</taxon>
        <taxon>Actinomycetota</taxon>
        <taxon>Actinomycetes</taxon>
        <taxon>Kitasatosporales</taxon>
        <taxon>Streptomycetaceae</taxon>
        <taxon>Streptomyces</taxon>
    </lineage>
</organism>
<evidence type="ECO:0000259" key="4">
    <source>
        <dbReference type="Pfam" id="PF01471"/>
    </source>
</evidence>
<feature type="region of interest" description="Disordered" evidence="3">
    <location>
        <begin position="241"/>
        <end position="274"/>
    </location>
</feature>
<dbReference type="Proteomes" id="UP000587462">
    <property type="component" value="Unassembled WGS sequence"/>
</dbReference>
<proteinExistence type="predicted"/>
<dbReference type="Gene3D" id="2.40.420.20">
    <property type="match status" value="1"/>
</dbReference>
<reference evidence="5 6" key="1">
    <citation type="submission" date="2020-04" db="EMBL/GenBank/DDBJ databases">
        <title>Draft Genome Sequence of Streptomyces morookaense DSM 40503, an 8-azaguanine-producing strain.</title>
        <authorList>
            <person name="Qi J."/>
            <person name="Gao J.-M."/>
        </authorList>
    </citation>
    <scope>NUCLEOTIDE SEQUENCE [LARGE SCALE GENOMIC DNA]</scope>
    <source>
        <strain evidence="5 6">DSM 40503</strain>
    </source>
</reference>
<dbReference type="InterPro" id="IPR002477">
    <property type="entry name" value="Peptidoglycan-bd-like"/>
</dbReference>
<dbReference type="SUPFAM" id="SSF47090">
    <property type="entry name" value="PGBD-like"/>
    <property type="match status" value="1"/>
</dbReference>
<evidence type="ECO:0000313" key="5">
    <source>
        <dbReference type="EMBL" id="NVK76384.1"/>
    </source>
</evidence>
<evidence type="ECO:0000256" key="2">
    <source>
        <dbReference type="ARBA" id="ARBA00023054"/>
    </source>
</evidence>
<dbReference type="Gene3D" id="1.10.101.10">
    <property type="entry name" value="PGBD-like superfamily/PGBD"/>
    <property type="match status" value="1"/>
</dbReference>
<keyword evidence="2" id="KW-0175">Coiled coil</keyword>
<accession>A0A7Y7AZT2</accession>
<gene>
    <name evidence="5" type="ORF">HG542_01775</name>
</gene>
<dbReference type="AlphaFoldDB" id="A0A7Y7AZT2"/>
<dbReference type="PANTHER" id="PTHR32347:SF29">
    <property type="entry name" value="UPF0194 MEMBRANE PROTEIN YBHG"/>
    <property type="match status" value="1"/>
</dbReference>
<evidence type="ECO:0000313" key="6">
    <source>
        <dbReference type="Proteomes" id="UP000587462"/>
    </source>
</evidence>
<evidence type="ECO:0000256" key="3">
    <source>
        <dbReference type="SAM" id="MobiDB-lite"/>
    </source>
</evidence>
<dbReference type="InterPro" id="IPR036365">
    <property type="entry name" value="PGBD-like_sf"/>
</dbReference>
<dbReference type="EMBL" id="JABBXF010000004">
    <property type="protein sequence ID" value="NVK76384.1"/>
    <property type="molecule type" value="Genomic_DNA"/>
</dbReference>
<dbReference type="Pfam" id="PF01471">
    <property type="entry name" value="PG_binding_1"/>
    <property type="match status" value="1"/>
</dbReference>